<proteinExistence type="predicted"/>
<dbReference type="EMBL" id="CM042048">
    <property type="protein sequence ID" value="KAI3759398.1"/>
    <property type="molecule type" value="Genomic_DNA"/>
</dbReference>
<keyword evidence="2" id="KW-1185">Reference proteome</keyword>
<accession>A0ACB9EK14</accession>
<sequence length="69" mass="7810">MEDSPFLDHDQWTVNLLQVCLHLQSRVTAAKIFQIIDHKPTVDRNSESGLELDSVSGQVGLKNVDFLYP</sequence>
<evidence type="ECO:0000313" key="2">
    <source>
        <dbReference type="Proteomes" id="UP001055879"/>
    </source>
</evidence>
<organism evidence="1 2">
    <name type="scientific">Arctium lappa</name>
    <name type="common">Greater burdock</name>
    <name type="synonym">Lappa major</name>
    <dbReference type="NCBI Taxonomy" id="4217"/>
    <lineage>
        <taxon>Eukaryota</taxon>
        <taxon>Viridiplantae</taxon>
        <taxon>Streptophyta</taxon>
        <taxon>Embryophyta</taxon>
        <taxon>Tracheophyta</taxon>
        <taxon>Spermatophyta</taxon>
        <taxon>Magnoliopsida</taxon>
        <taxon>eudicotyledons</taxon>
        <taxon>Gunneridae</taxon>
        <taxon>Pentapetalae</taxon>
        <taxon>asterids</taxon>
        <taxon>campanulids</taxon>
        <taxon>Asterales</taxon>
        <taxon>Asteraceae</taxon>
        <taxon>Carduoideae</taxon>
        <taxon>Cardueae</taxon>
        <taxon>Arctiinae</taxon>
        <taxon>Arctium</taxon>
    </lineage>
</organism>
<name>A0ACB9EK14_ARCLA</name>
<gene>
    <name evidence="1" type="ORF">L6452_07176</name>
</gene>
<protein>
    <submittedName>
        <fullName evidence="1">Uncharacterized protein</fullName>
    </submittedName>
</protein>
<evidence type="ECO:0000313" key="1">
    <source>
        <dbReference type="EMBL" id="KAI3759398.1"/>
    </source>
</evidence>
<dbReference type="Proteomes" id="UP001055879">
    <property type="component" value="Linkage Group LG02"/>
</dbReference>
<reference evidence="2" key="1">
    <citation type="journal article" date="2022" name="Mol. Ecol. Resour.">
        <title>The genomes of chicory, endive, great burdock and yacon provide insights into Asteraceae palaeo-polyploidization history and plant inulin production.</title>
        <authorList>
            <person name="Fan W."/>
            <person name="Wang S."/>
            <person name="Wang H."/>
            <person name="Wang A."/>
            <person name="Jiang F."/>
            <person name="Liu H."/>
            <person name="Zhao H."/>
            <person name="Xu D."/>
            <person name="Zhang Y."/>
        </authorList>
    </citation>
    <scope>NUCLEOTIDE SEQUENCE [LARGE SCALE GENOMIC DNA]</scope>
    <source>
        <strain evidence="2">cv. Niubang</strain>
    </source>
</reference>
<comment type="caution">
    <text evidence="1">The sequence shown here is derived from an EMBL/GenBank/DDBJ whole genome shotgun (WGS) entry which is preliminary data.</text>
</comment>
<reference evidence="1 2" key="2">
    <citation type="journal article" date="2022" name="Mol. Ecol. Resour.">
        <title>The genomes of chicory, endive, great burdock and yacon provide insights into Asteraceae paleo-polyploidization history and plant inulin production.</title>
        <authorList>
            <person name="Fan W."/>
            <person name="Wang S."/>
            <person name="Wang H."/>
            <person name="Wang A."/>
            <person name="Jiang F."/>
            <person name="Liu H."/>
            <person name="Zhao H."/>
            <person name="Xu D."/>
            <person name="Zhang Y."/>
        </authorList>
    </citation>
    <scope>NUCLEOTIDE SEQUENCE [LARGE SCALE GENOMIC DNA]</scope>
    <source>
        <strain evidence="2">cv. Niubang</strain>
    </source>
</reference>